<evidence type="ECO:0000259" key="15">
    <source>
        <dbReference type="Pfam" id="PF02929"/>
    </source>
</evidence>
<evidence type="ECO:0000256" key="4">
    <source>
        <dbReference type="ARBA" id="ARBA00011245"/>
    </source>
</evidence>
<evidence type="ECO:0000256" key="2">
    <source>
        <dbReference type="ARBA" id="ARBA00001913"/>
    </source>
</evidence>
<feature type="signal peptide" evidence="11">
    <location>
        <begin position="1"/>
        <end position="26"/>
    </location>
</feature>
<keyword evidence="6 10" id="KW-0378">Hydrolase</keyword>
<dbReference type="InterPro" id="IPR036156">
    <property type="entry name" value="Beta-gal/glucu_dom_sf"/>
</dbReference>
<dbReference type="SUPFAM" id="SSF49303">
    <property type="entry name" value="beta-Galactosidase/glucuronidase domain"/>
    <property type="match status" value="1"/>
</dbReference>
<evidence type="ECO:0000256" key="11">
    <source>
        <dbReference type="SAM" id="SignalP"/>
    </source>
</evidence>
<feature type="chain" id="PRO_5021955404" description="Beta-galactosidase" evidence="11">
    <location>
        <begin position="27"/>
        <end position="957"/>
    </location>
</feature>
<dbReference type="InterPro" id="IPR013783">
    <property type="entry name" value="Ig-like_fold"/>
</dbReference>
<dbReference type="Pfam" id="PF00703">
    <property type="entry name" value="Glyco_hydro_2"/>
    <property type="match status" value="1"/>
</dbReference>
<evidence type="ECO:0000313" key="17">
    <source>
        <dbReference type="Proteomes" id="UP000315908"/>
    </source>
</evidence>
<evidence type="ECO:0000259" key="14">
    <source>
        <dbReference type="Pfam" id="PF02837"/>
    </source>
</evidence>
<evidence type="ECO:0000256" key="5">
    <source>
        <dbReference type="ARBA" id="ARBA00012756"/>
    </source>
</evidence>
<dbReference type="GO" id="GO:0004565">
    <property type="term" value="F:beta-galactosidase activity"/>
    <property type="evidence" value="ECO:0007669"/>
    <property type="project" value="UniProtKB-EC"/>
</dbReference>
<comment type="subunit">
    <text evidence="4">Monomer.</text>
</comment>
<evidence type="ECO:0000313" key="16">
    <source>
        <dbReference type="EMBL" id="TWI22750.1"/>
    </source>
</evidence>
<feature type="domain" description="Glycoside hydrolase family 2 catalytic" evidence="13">
    <location>
        <begin position="302"/>
        <end position="523"/>
    </location>
</feature>
<dbReference type="InterPro" id="IPR011013">
    <property type="entry name" value="Gal_mutarotase_sf_dom"/>
</dbReference>
<dbReference type="Gene3D" id="2.70.98.10">
    <property type="match status" value="1"/>
</dbReference>
<dbReference type="SUPFAM" id="SSF74650">
    <property type="entry name" value="Galactose mutarotase-like"/>
    <property type="match status" value="1"/>
</dbReference>
<dbReference type="Pfam" id="PF02929">
    <property type="entry name" value="Bgal_small_N"/>
    <property type="match status" value="1"/>
</dbReference>
<evidence type="ECO:0000256" key="10">
    <source>
        <dbReference type="RuleBase" id="RU361154"/>
    </source>
</evidence>
<dbReference type="InterPro" id="IPR006101">
    <property type="entry name" value="Glyco_hydro_2"/>
</dbReference>
<keyword evidence="7" id="KW-0106">Calcium</keyword>
<feature type="domain" description="Beta galactosidase small chain/" evidence="15">
    <location>
        <begin position="749"/>
        <end position="854"/>
    </location>
</feature>
<dbReference type="EMBL" id="VLKR01000005">
    <property type="protein sequence ID" value="TWI22750.1"/>
    <property type="molecule type" value="Genomic_DNA"/>
</dbReference>
<dbReference type="SUPFAM" id="SSF49785">
    <property type="entry name" value="Galactose-binding domain-like"/>
    <property type="match status" value="1"/>
</dbReference>
<evidence type="ECO:0000256" key="9">
    <source>
        <dbReference type="ARBA" id="ARBA00032230"/>
    </source>
</evidence>
<reference evidence="16 17" key="1">
    <citation type="journal article" date="2015" name="Stand. Genomic Sci.">
        <title>Genomic Encyclopedia of Bacterial and Archaeal Type Strains, Phase III: the genomes of soil and plant-associated and newly described type strains.</title>
        <authorList>
            <person name="Whitman W.B."/>
            <person name="Woyke T."/>
            <person name="Klenk H.P."/>
            <person name="Zhou Y."/>
            <person name="Lilburn T.G."/>
            <person name="Beck B.J."/>
            <person name="De Vos P."/>
            <person name="Vandamme P."/>
            <person name="Eisen J.A."/>
            <person name="Garrity G."/>
            <person name="Hugenholtz P."/>
            <person name="Kyrpides N.C."/>
        </authorList>
    </citation>
    <scope>NUCLEOTIDE SEQUENCE [LARGE SCALE GENOMIC DNA]</scope>
    <source>
        <strain evidence="16 17">CGMCC 1.6855</strain>
    </source>
</reference>
<organism evidence="16 17">
    <name type="scientific">Sphingobacterium siyangense</name>
    <dbReference type="NCBI Taxonomy" id="459529"/>
    <lineage>
        <taxon>Bacteria</taxon>
        <taxon>Pseudomonadati</taxon>
        <taxon>Bacteroidota</taxon>
        <taxon>Sphingobacteriia</taxon>
        <taxon>Sphingobacteriales</taxon>
        <taxon>Sphingobacteriaceae</taxon>
        <taxon>Sphingobacterium</taxon>
    </lineage>
</organism>
<dbReference type="PRINTS" id="PR00132">
    <property type="entry name" value="GLHYDRLASE2"/>
</dbReference>
<dbReference type="AlphaFoldDB" id="A0A562MSD5"/>
<dbReference type="InterPro" id="IPR008979">
    <property type="entry name" value="Galactose-bd-like_sf"/>
</dbReference>
<comment type="caution">
    <text evidence="16">The sequence shown here is derived from an EMBL/GenBank/DDBJ whole genome shotgun (WGS) entry which is preliminary data.</text>
</comment>
<comment type="catalytic activity">
    <reaction evidence="1 10">
        <text>Hydrolysis of terminal non-reducing beta-D-galactose residues in beta-D-galactosides.</text>
        <dbReference type="EC" id="3.2.1.23"/>
    </reaction>
</comment>
<dbReference type="InterPro" id="IPR050347">
    <property type="entry name" value="Bact_Beta-galactosidase"/>
</dbReference>
<dbReference type="InterPro" id="IPR023230">
    <property type="entry name" value="Glyco_hydro_2_CS"/>
</dbReference>
<proteinExistence type="inferred from homology"/>
<dbReference type="PANTHER" id="PTHR46323:SF2">
    <property type="entry name" value="BETA-GALACTOSIDASE"/>
    <property type="match status" value="1"/>
</dbReference>
<dbReference type="InterPro" id="IPR004199">
    <property type="entry name" value="B-gal_small/dom_5"/>
</dbReference>
<dbReference type="Gene3D" id="2.60.40.10">
    <property type="entry name" value="Immunoglobulins"/>
    <property type="match status" value="1"/>
</dbReference>
<dbReference type="Pfam" id="PF02836">
    <property type="entry name" value="Glyco_hydro_2_C"/>
    <property type="match status" value="1"/>
</dbReference>
<feature type="domain" description="Glycosyl hydrolases family 2 sugar binding" evidence="14">
    <location>
        <begin position="60"/>
        <end position="198"/>
    </location>
</feature>
<comment type="cofactor">
    <cofactor evidence="2">
        <name>Ca(2+)</name>
        <dbReference type="ChEBI" id="CHEBI:29108"/>
    </cofactor>
</comment>
<protein>
    <recommendedName>
        <fullName evidence="5 10">Beta-galactosidase</fullName>
        <ecNumber evidence="5 10">3.2.1.23</ecNumber>
    </recommendedName>
    <alternativeName>
        <fullName evidence="9 10">Lactase</fullName>
    </alternativeName>
</protein>
<evidence type="ECO:0000259" key="12">
    <source>
        <dbReference type="Pfam" id="PF00703"/>
    </source>
</evidence>
<dbReference type="SUPFAM" id="SSF51445">
    <property type="entry name" value="(Trans)glycosidases"/>
    <property type="match status" value="1"/>
</dbReference>
<dbReference type="PROSITE" id="PS00719">
    <property type="entry name" value="GLYCOSYL_HYDROL_F2_1"/>
    <property type="match status" value="1"/>
</dbReference>
<sequence>MNKPMLKIRIVFFALLYVMMAHSASAQTMKQIRYLSGTDNVHTVNWDFWVTGGRKAGKWDKIAVPGHWEQQGFGAYNYGRDYVTYGKNFIFHDEKGLYRHQFTVPKNWKGKKISLVFEGSMTDTEVKINGKLAGDIHQGAFYQFKYDVTEKISFDKANILEATVSKMSSDKSVNNAERLADYWILGGIYRPVYLEATPQEHISWTAIDAKADGTFRSNVHLESLSKATNLQVEIKDLKGNVIANQKFPIMAKDSVKLIEMKVEKPLLWTAETPNLYQVTYTLWDGKNKGYQSQDRFGFRTIEVREGDGIYVNGVKVKMKGVNRHVWWPETGRSVNAQLDLNDVKLIKEMNMNAVRCSHYPPDRSFLAYCDSLGLYVLDELAGWQKAYSTVVGKKLVREMVIRDANHPSIILWSNGNEGGHNKELVDEYKKYDLSARTVIHAHHRPGNAINGIDCNHYEDFYSTKKILEGPNIYMPTEFLHAQDDGGAAAGLADIWELHWNAKLGAGGFIWDFADEGIVRTDFNNVIDVNRVNAPDGILGPHREKEGSFYAIREIYSPVHITMKKLPADFNGTIPVENRYHFTDLKDCRFEGKLITYKQPYAEEAGVDSVLNLKINSPVLAPTQKGNVRLNLPSDWKQYDALILMATDSHGEEIYTWTWRIKSNQALTAEILPLKSSTDVEAKEDSVNYILKANGITAFISKKTGLLVDLANDYSMKLAFNNGPVLIDGQSEMKSAKRWQDGKNEVVEFMFDGNLSFIRWTMRPDGWLKLDYAYNMKKTVPYAGVSFNFPENYIIGAKWLGNGPYRVWKNRMQGVTLNTWEKMYNDGKAGIGPWAFPEFKGYFSDVSWVQFNTVQGKFLVATDQEDLFVRLFEFYGISGPKGYPQLPSGDISFLDAIPPIGTKLALGINGNAAVNGPAGELNQMDKRINRTLYFYFGTPKGEKENTQFVMPKVNVLTD</sequence>
<evidence type="ECO:0000256" key="8">
    <source>
        <dbReference type="ARBA" id="ARBA00023295"/>
    </source>
</evidence>
<feature type="domain" description="Glycoside hydrolase family 2 immunoglobulin-like beta-sandwich" evidence="12">
    <location>
        <begin position="207"/>
        <end position="299"/>
    </location>
</feature>
<dbReference type="GO" id="GO:0009341">
    <property type="term" value="C:beta-galactosidase complex"/>
    <property type="evidence" value="ECO:0007669"/>
    <property type="project" value="TreeGrafter"/>
</dbReference>
<dbReference type="InterPro" id="IPR006103">
    <property type="entry name" value="Glyco_hydro_2_cat"/>
</dbReference>
<name>A0A562MSD5_9SPHI</name>
<dbReference type="GO" id="GO:0005990">
    <property type="term" value="P:lactose catabolic process"/>
    <property type="evidence" value="ECO:0007669"/>
    <property type="project" value="TreeGrafter"/>
</dbReference>
<dbReference type="Gene3D" id="3.20.20.80">
    <property type="entry name" value="Glycosidases"/>
    <property type="match status" value="1"/>
</dbReference>
<dbReference type="GO" id="GO:0030246">
    <property type="term" value="F:carbohydrate binding"/>
    <property type="evidence" value="ECO:0007669"/>
    <property type="project" value="InterPro"/>
</dbReference>
<dbReference type="InterPro" id="IPR017853">
    <property type="entry name" value="GH"/>
</dbReference>
<evidence type="ECO:0000256" key="7">
    <source>
        <dbReference type="ARBA" id="ARBA00022837"/>
    </source>
</evidence>
<evidence type="ECO:0000256" key="1">
    <source>
        <dbReference type="ARBA" id="ARBA00001412"/>
    </source>
</evidence>
<dbReference type="InterPro" id="IPR014718">
    <property type="entry name" value="GH-type_carb-bd"/>
</dbReference>
<dbReference type="InterPro" id="IPR006102">
    <property type="entry name" value="Ig-like_GH2"/>
</dbReference>
<comment type="similarity">
    <text evidence="3 10">Belongs to the glycosyl hydrolase 2 family.</text>
</comment>
<evidence type="ECO:0000256" key="3">
    <source>
        <dbReference type="ARBA" id="ARBA00007401"/>
    </source>
</evidence>
<dbReference type="InterPro" id="IPR006104">
    <property type="entry name" value="Glyco_hydro_2_N"/>
</dbReference>
<evidence type="ECO:0000256" key="6">
    <source>
        <dbReference type="ARBA" id="ARBA00022801"/>
    </source>
</evidence>
<gene>
    <name evidence="16" type="ORF">IQ31_01432</name>
</gene>
<keyword evidence="11" id="KW-0732">Signal</keyword>
<dbReference type="EC" id="3.2.1.23" evidence="5 10"/>
<dbReference type="Proteomes" id="UP000315908">
    <property type="component" value="Unassembled WGS sequence"/>
</dbReference>
<evidence type="ECO:0000259" key="13">
    <source>
        <dbReference type="Pfam" id="PF02836"/>
    </source>
</evidence>
<keyword evidence="8 10" id="KW-0326">Glycosidase</keyword>
<dbReference type="Gene3D" id="2.60.120.260">
    <property type="entry name" value="Galactose-binding domain-like"/>
    <property type="match status" value="1"/>
</dbReference>
<dbReference type="Pfam" id="PF02837">
    <property type="entry name" value="Glyco_hydro_2_N"/>
    <property type="match status" value="1"/>
</dbReference>
<accession>A0A562MSD5</accession>
<dbReference type="PANTHER" id="PTHR46323">
    <property type="entry name" value="BETA-GALACTOSIDASE"/>
    <property type="match status" value="1"/>
</dbReference>